<accession>A0A6N2TF63</accession>
<dbReference type="Pfam" id="PF14808">
    <property type="entry name" value="TMEM164"/>
    <property type="match status" value="1"/>
</dbReference>
<name>A0A6N2TF63_9FIRM</name>
<feature type="transmembrane region" description="Helical" evidence="1">
    <location>
        <begin position="110"/>
        <end position="129"/>
    </location>
</feature>
<sequence length="262" mass="29399">MKQFFAFWPDIPPGEAFPFLGIKHLIGMATVGLLIYAALSHMRGQSREKNDRIIKLAALAIPVVEFARILWMVGLGETNWVKLLPLHLCGTQVFFIPLAVFTGWGCLKEFIFYTGILGGVVAILYPVGIVDTYPYFHFQTLQSLTLHGLLLFVPLAMVLFQGFRPSLKKFWQVPAVLMVPASLAFLVDFTFGENYMFLYSAPPGTPLVWIFDAFGHGAYLMVMFLGVMLACLLIYGVFVAMDHRSMWAFGEQKEPVTIGSDR</sequence>
<feature type="transmembrane region" description="Helical" evidence="1">
    <location>
        <begin position="218"/>
        <end position="240"/>
    </location>
</feature>
<reference evidence="2" key="1">
    <citation type="submission" date="2019-11" db="EMBL/GenBank/DDBJ databases">
        <authorList>
            <person name="Feng L."/>
        </authorList>
    </citation>
    <scope>NUCLEOTIDE SEQUENCE</scope>
    <source>
        <strain evidence="2">AundefinedLFYP135</strain>
    </source>
</reference>
<feature type="transmembrane region" description="Helical" evidence="1">
    <location>
        <begin position="83"/>
        <end position="103"/>
    </location>
</feature>
<evidence type="ECO:0000313" key="2">
    <source>
        <dbReference type="EMBL" id="VYT04217.1"/>
    </source>
</evidence>
<proteinExistence type="predicted"/>
<evidence type="ECO:0000256" key="1">
    <source>
        <dbReference type="SAM" id="Phobius"/>
    </source>
</evidence>
<keyword evidence="1" id="KW-0472">Membrane</keyword>
<gene>
    <name evidence="2" type="ORF">AULFYP135_01405</name>
</gene>
<feature type="transmembrane region" description="Helical" evidence="1">
    <location>
        <begin position="141"/>
        <end position="163"/>
    </location>
</feature>
<organism evidence="2">
    <name type="scientific">uncultured Anaerotruncus sp</name>
    <dbReference type="NCBI Taxonomy" id="905011"/>
    <lineage>
        <taxon>Bacteria</taxon>
        <taxon>Bacillati</taxon>
        <taxon>Bacillota</taxon>
        <taxon>Clostridia</taxon>
        <taxon>Eubacteriales</taxon>
        <taxon>Oscillospiraceae</taxon>
        <taxon>Anaerotruncus</taxon>
        <taxon>environmental samples</taxon>
    </lineage>
</organism>
<keyword evidence="1" id="KW-0812">Transmembrane</keyword>
<protein>
    <submittedName>
        <fullName evidence="2">Integral membrane protein (Intg_mem_TP0381)</fullName>
    </submittedName>
</protein>
<feature type="transmembrane region" description="Helical" evidence="1">
    <location>
        <begin position="53"/>
        <end position="71"/>
    </location>
</feature>
<feature type="transmembrane region" description="Helical" evidence="1">
    <location>
        <begin position="175"/>
        <end position="198"/>
    </location>
</feature>
<dbReference type="NCBIfam" id="TIGR02206">
    <property type="entry name" value="intg_mem_TP0381"/>
    <property type="match status" value="1"/>
</dbReference>
<dbReference type="AlphaFoldDB" id="A0A6N2TF63"/>
<feature type="transmembrane region" description="Helical" evidence="1">
    <location>
        <begin position="20"/>
        <end position="41"/>
    </location>
</feature>
<dbReference type="EMBL" id="CACRSL010000003">
    <property type="protein sequence ID" value="VYT04217.1"/>
    <property type="molecule type" value="Genomic_DNA"/>
</dbReference>
<keyword evidence="1" id="KW-1133">Transmembrane helix</keyword>
<dbReference type="InterPro" id="IPR011737">
    <property type="entry name" value="CHP02206_TP0381"/>
</dbReference>